<name>A0A078AQR1_STYLE</name>
<evidence type="ECO:0000313" key="3">
    <source>
        <dbReference type="Proteomes" id="UP000039865"/>
    </source>
</evidence>
<feature type="region of interest" description="Disordered" evidence="1">
    <location>
        <begin position="566"/>
        <end position="588"/>
    </location>
</feature>
<organism evidence="2 3">
    <name type="scientific">Stylonychia lemnae</name>
    <name type="common">Ciliate</name>
    <dbReference type="NCBI Taxonomy" id="5949"/>
    <lineage>
        <taxon>Eukaryota</taxon>
        <taxon>Sar</taxon>
        <taxon>Alveolata</taxon>
        <taxon>Ciliophora</taxon>
        <taxon>Intramacronucleata</taxon>
        <taxon>Spirotrichea</taxon>
        <taxon>Stichotrichia</taxon>
        <taxon>Sporadotrichida</taxon>
        <taxon>Oxytrichidae</taxon>
        <taxon>Stylonychinae</taxon>
        <taxon>Stylonychia</taxon>
    </lineage>
</organism>
<feature type="compositionally biased region" description="Polar residues" evidence="1">
    <location>
        <begin position="568"/>
        <end position="588"/>
    </location>
</feature>
<accession>A0A078AQR1</accession>
<evidence type="ECO:0000313" key="2">
    <source>
        <dbReference type="EMBL" id="CDW84549.1"/>
    </source>
</evidence>
<proteinExistence type="predicted"/>
<sequence>MQGHQQLSSRDYAAQRGIQKSNSIVADRLIKNVSPHDILLEQQNSTIKQLLPREKLIQLSLLYKKQNSGGYTTDSRNNYPINRIETSKYSPNNEQFQYQPYVAQPLNSILQRRKTQAYFQEQSQTSQTQKCDNNTRGMSFFRSRISQQQRERLNYTSNNGIGEQSVSIKNQLTRGNSRQNSQVYKLLKDYLLIDNDSDKKIENALLDVTLKLELANKKRKERIFERNSIVSQNSFRSMIEIHKSKSPNKSIIDTQENASQKQFTKIPTTLSKERVQQSLKSFLNKQKLVLYKQKYYNQKSPFLNVEQDEVISKQTQKYLQTQQIKLEQKKIDKRQNGNLSMESKFHNRIMSQYSSDNDQSNNNTIYQSKYQEHIQAKSRNINQNRTYTAGPSVVNDGNQQYFLNLVLPANEQSIALDSSKEASRTLQRSNLESEEVTNMLIQRIMSTQEKKRKMKQKEVITMKRFLTQARTDQNMSKESKWQSIETMQIIPAISNDTLSDNLFLRTSSQNNHVNINTQSLIEQQSKSLKQKTTQEMYLTQKSFMVQAYSSIYTGLNKYGMASKEQTRSKSINEQNTQGSQCLDNNLKNEPSIENPIKINEQNNVQEYIDLKYEINSLDKTKFDLNPNIGQKAIDTLQLDDRSVSPQSLLNFQGGVRNQKQNIKDSLMKQQDKNQDIQIQNQLKQRKLDNNNTKPKSVQSLINNLKFTQKYLGNQKFIFQR</sequence>
<evidence type="ECO:0000256" key="1">
    <source>
        <dbReference type="SAM" id="MobiDB-lite"/>
    </source>
</evidence>
<protein>
    <submittedName>
        <fullName evidence="2">Uncharacterized protein</fullName>
    </submittedName>
</protein>
<dbReference type="AlphaFoldDB" id="A0A078AQR1"/>
<dbReference type="InParanoid" id="A0A078AQR1"/>
<dbReference type="Proteomes" id="UP000039865">
    <property type="component" value="Unassembled WGS sequence"/>
</dbReference>
<reference evidence="2 3" key="1">
    <citation type="submission" date="2014-06" db="EMBL/GenBank/DDBJ databases">
        <authorList>
            <person name="Swart Estienne"/>
        </authorList>
    </citation>
    <scope>NUCLEOTIDE SEQUENCE [LARGE SCALE GENOMIC DNA]</scope>
    <source>
        <strain evidence="2 3">130c</strain>
    </source>
</reference>
<keyword evidence="3" id="KW-1185">Reference proteome</keyword>
<dbReference type="EMBL" id="CCKQ01012916">
    <property type="protein sequence ID" value="CDW84549.1"/>
    <property type="molecule type" value="Genomic_DNA"/>
</dbReference>
<gene>
    <name evidence="2" type="primary">Contig3767.g4025</name>
    <name evidence="2" type="ORF">STYLEM_13613</name>
</gene>